<dbReference type="InterPro" id="IPR044143">
    <property type="entry name" value="GlgB_N_E_set_prok"/>
</dbReference>
<gene>
    <name evidence="9 12" type="primary">glgB</name>
    <name evidence="12" type="ORF">EDL96_11155</name>
</gene>
<dbReference type="GO" id="GO:0004553">
    <property type="term" value="F:hydrolase activity, hydrolyzing O-glycosyl compounds"/>
    <property type="evidence" value="ECO:0007669"/>
    <property type="project" value="InterPro"/>
</dbReference>
<keyword evidence="6 9" id="KW-0808">Transferase</keyword>
<protein>
    <recommendedName>
        <fullName evidence="9">1,4-alpha-glucan branching enzyme GlgB</fullName>
        <ecNumber evidence="9">2.4.1.18</ecNumber>
    </recommendedName>
    <alternativeName>
        <fullName evidence="9">1,4-alpha-D-glucan:1,4-alpha-D-glucan 6-glucosyl-transferase</fullName>
    </alternativeName>
    <alternativeName>
        <fullName evidence="9">Alpha-(1-&gt;4)-glucan branching enzyme</fullName>
    </alternativeName>
    <alternativeName>
        <fullName evidence="9">Glycogen branching enzyme</fullName>
        <shortName evidence="9">BE</shortName>
    </alternativeName>
</protein>
<evidence type="ECO:0000256" key="9">
    <source>
        <dbReference type="HAMAP-Rule" id="MF_00685"/>
    </source>
</evidence>
<feature type="active site" description="Nucleophile" evidence="9">
    <location>
        <position position="971"/>
    </location>
</feature>
<keyword evidence="8 9" id="KW-0119">Carbohydrate metabolism</keyword>
<dbReference type="SMART" id="SM00642">
    <property type="entry name" value="Aamy"/>
    <property type="match status" value="1"/>
</dbReference>
<evidence type="ECO:0000259" key="11">
    <source>
        <dbReference type="SMART" id="SM00642"/>
    </source>
</evidence>
<dbReference type="FunFam" id="3.20.20.80:FF:000003">
    <property type="entry name" value="1,4-alpha-glucan branching enzyme GlgB"/>
    <property type="match status" value="1"/>
</dbReference>
<feature type="compositionally biased region" description="Polar residues" evidence="10">
    <location>
        <begin position="515"/>
        <end position="524"/>
    </location>
</feature>
<dbReference type="OrthoDB" id="9800174at2"/>
<comment type="caution">
    <text evidence="12">The sequence shown here is derived from an EMBL/GenBank/DDBJ whole genome shotgun (WGS) entry which is preliminary data.</text>
</comment>
<dbReference type="NCBIfam" id="NF003811">
    <property type="entry name" value="PRK05402.1"/>
    <property type="match status" value="1"/>
</dbReference>
<dbReference type="GO" id="GO:0003844">
    <property type="term" value="F:1,4-alpha-glucan branching enzyme activity"/>
    <property type="evidence" value="ECO:0007669"/>
    <property type="project" value="UniProtKB-UniRule"/>
</dbReference>
<name>A0A3N3ZUS4_9MICC</name>
<evidence type="ECO:0000256" key="7">
    <source>
        <dbReference type="ARBA" id="ARBA00023056"/>
    </source>
</evidence>
<feature type="domain" description="Glycosyl hydrolase family 13 catalytic" evidence="11">
    <location>
        <begin position="819"/>
        <end position="1173"/>
    </location>
</feature>
<dbReference type="GO" id="GO:0005829">
    <property type="term" value="C:cytosol"/>
    <property type="evidence" value="ECO:0007669"/>
    <property type="project" value="TreeGrafter"/>
</dbReference>
<dbReference type="Gene3D" id="3.90.1200.10">
    <property type="match status" value="1"/>
</dbReference>
<evidence type="ECO:0000256" key="3">
    <source>
        <dbReference type="ARBA" id="ARBA00009000"/>
    </source>
</evidence>
<keyword evidence="4 9" id="KW-0321">Glycogen metabolism</keyword>
<dbReference type="HAMAP" id="MF_00685">
    <property type="entry name" value="GlgB"/>
    <property type="match status" value="1"/>
</dbReference>
<dbReference type="EC" id="2.4.1.18" evidence="9"/>
<dbReference type="EMBL" id="RKMF01000015">
    <property type="protein sequence ID" value="ROZ62023.1"/>
    <property type="molecule type" value="Genomic_DNA"/>
</dbReference>
<evidence type="ECO:0000256" key="10">
    <source>
        <dbReference type="SAM" id="MobiDB-lite"/>
    </source>
</evidence>
<dbReference type="SUPFAM" id="SSF56112">
    <property type="entry name" value="Protein kinase-like (PK-like)"/>
    <property type="match status" value="1"/>
</dbReference>
<reference evidence="12 13" key="1">
    <citation type="submission" date="2018-10" db="EMBL/GenBank/DDBJ databases">
        <title>Kocuria sp. M5W7-7, whole genome shotgun sequence.</title>
        <authorList>
            <person name="Tuo L."/>
        </authorList>
    </citation>
    <scope>NUCLEOTIDE SEQUENCE [LARGE SCALE GENOMIC DNA]</scope>
    <source>
        <strain evidence="12 13">M5W7-7</strain>
    </source>
</reference>
<sequence length="1292" mass="142115">MFRLPGFDHQDSTIRRAPLSTTATLPERVPGALEELLTAWLPTRRWFPFDAAAGSPRVSVIAEVPVPTASPDTDSAGQTDAGHIDAGPADDVHVLYLVRAELNGRSELMQVPLTFGTAGSGSSIGSVRTSRGTVEVREAVDDPRFLEATLALMRNNGRVGTGEHGLVGAANGSLNAVSAVRSEDQVQVISAEQSNTSVIVRPTEPGEAAVILKFFRVVSPGANPDVEVGRELTDLGCSVVPRTWGWADLTWAADSGDATGQVVVVTELIDGASDAWAGAVEAATAGQDFTTEARELGRATARMHRDLVSAFGAKKPDDEQRRSLLGAIRQRIDWAREELSPRFDQDSTQFDGALTELDAACKLPPLQRIHGDYHLGQVLRGADGAYRILDFEGEPLRPIHERVLPDLALRDVVGMLRSLDYAAAFGQKAAGADRTQWGESAADAFLEGWSEVSHRPVDRQDPVFRALWLDKALYELVYESRNRPSWVDVPAQAVETALRPVASTSQATPADGSTAPATPSTEGSVTAPPAGPDALPQTQTSPVMSPETSPADPPAEPEHTGSEHPVEHTVSEDVLAAVAEGRYYDPHQILGAHPAGDGTVIIRTLRRFAKEVSAVLADGSTHRLSHEWGGIFTGRVPADGDGVPDYRLLVTWGEQEPVELDDPYRYAPTLGDLDLHLIGEGRHETLWDALGSHVRSWSSSFGEIKGTSFAVWAPNAQAVRVIGDFNGWDGTEHAMRSLGGSGVWEVFIPGVGVGTTYKYRLLGKDGQWRDKADPMARWTEEPPRTGSRVWDGGYEFTDDAWMTRRAETDPHNSPMSVYEVHIASWRQGLSYRDLATELVDYVRTHGFTHVEFMPVAEHPFGGSWGYQVTGYYAPSSRFGDPDDFKYLVNALHEAGIGVLVDWVPGHFPKDDWALAKFDGEPVYEHPDPRRGEHKDWGTLIFDYGRTEVRNFLVANALYWLEEFHVDGLRVDAVASMLYLDYSREDGEWAPNQYGGRENLEAIAFLQEANATAYRRNPGIVMIAEESTAFPGVTQPTENNGLGFGIKWNMGWMHDSLEYVAEDPMYRHYHHGKLTFSLVYAYSENFILPISHDEVVYGKGSLLRKMPGDRWKQLAGVRAYLAFMWAHPGKQLVFMGQEFAQEAEWNNERSLDWWLADTEPHRGVQNLVSRVNEVYKDTPALWAQDNTPDGFTWLDANDAQRNTLSFARWDREGNPLVCVVNFAGNPHHDYRVALPMAGEWEEVLNSDAEIYGGSGVGNGGKIVAVQEPHYAQPAHANITVPPLAALWLRPVGK</sequence>
<evidence type="ECO:0000256" key="5">
    <source>
        <dbReference type="ARBA" id="ARBA00022676"/>
    </source>
</evidence>
<feature type="compositionally biased region" description="Basic and acidic residues" evidence="10">
    <location>
        <begin position="556"/>
        <end position="567"/>
    </location>
</feature>
<dbReference type="Gene3D" id="3.20.20.80">
    <property type="entry name" value="Glycosidases"/>
    <property type="match status" value="1"/>
</dbReference>
<dbReference type="CDD" id="cd02855">
    <property type="entry name" value="E_set_GBE_prok_N"/>
    <property type="match status" value="1"/>
</dbReference>
<dbReference type="PANTHER" id="PTHR43651:SF3">
    <property type="entry name" value="1,4-ALPHA-GLUCAN-BRANCHING ENZYME"/>
    <property type="match status" value="1"/>
</dbReference>
<dbReference type="InterPro" id="IPR006048">
    <property type="entry name" value="A-amylase/branching_C"/>
</dbReference>
<dbReference type="Pfam" id="PF02922">
    <property type="entry name" value="CBM_48"/>
    <property type="match status" value="1"/>
</dbReference>
<dbReference type="Gene3D" id="2.60.40.10">
    <property type="entry name" value="Immunoglobulins"/>
    <property type="match status" value="2"/>
</dbReference>
<keyword evidence="5 9" id="KW-0328">Glycosyltransferase</keyword>
<feature type="region of interest" description="Disordered" evidence="10">
    <location>
        <begin position="500"/>
        <end position="567"/>
    </location>
</feature>
<evidence type="ECO:0000256" key="8">
    <source>
        <dbReference type="ARBA" id="ARBA00023277"/>
    </source>
</evidence>
<feature type="active site" description="Proton donor" evidence="9">
    <location>
        <position position="1024"/>
    </location>
</feature>
<comment type="function">
    <text evidence="9">Catalyzes the formation of the alpha-1,6-glucosidic linkages in glycogen by scission of a 1,4-alpha-linked oligosaccharide from growing alpha-1,4-glucan chains and the subsequent attachment of the oligosaccharide to the alpha-1,6 position.</text>
</comment>
<dbReference type="PANTHER" id="PTHR43651">
    <property type="entry name" value="1,4-ALPHA-GLUCAN-BRANCHING ENZYME"/>
    <property type="match status" value="1"/>
</dbReference>
<dbReference type="FunFam" id="2.60.40.1180:FF:000002">
    <property type="entry name" value="1,4-alpha-glucan branching enzyme GlgB"/>
    <property type="match status" value="1"/>
</dbReference>
<dbReference type="InterPro" id="IPR011009">
    <property type="entry name" value="Kinase-like_dom_sf"/>
</dbReference>
<dbReference type="SUPFAM" id="SSF51011">
    <property type="entry name" value="Glycosyl hydrolase domain"/>
    <property type="match status" value="1"/>
</dbReference>
<dbReference type="InterPro" id="IPR017853">
    <property type="entry name" value="GH"/>
</dbReference>
<dbReference type="GO" id="GO:0043169">
    <property type="term" value="F:cation binding"/>
    <property type="evidence" value="ECO:0007669"/>
    <property type="project" value="InterPro"/>
</dbReference>
<dbReference type="Pfam" id="PF22019">
    <property type="entry name" value="GlgB_N"/>
    <property type="match status" value="1"/>
</dbReference>
<comment type="pathway">
    <text evidence="2 9">Glycan biosynthesis; glycogen biosynthesis.</text>
</comment>
<organism evidence="12 13">
    <name type="scientific">Kocuria soli</name>
    <dbReference type="NCBI Taxonomy" id="2485125"/>
    <lineage>
        <taxon>Bacteria</taxon>
        <taxon>Bacillati</taxon>
        <taxon>Actinomycetota</taxon>
        <taxon>Actinomycetes</taxon>
        <taxon>Micrococcales</taxon>
        <taxon>Micrococcaceae</taxon>
        <taxon>Kocuria</taxon>
    </lineage>
</organism>
<dbReference type="NCBIfam" id="NF008967">
    <property type="entry name" value="PRK12313.1"/>
    <property type="match status" value="1"/>
</dbReference>
<dbReference type="InterPro" id="IPR054169">
    <property type="entry name" value="GlgB_N"/>
</dbReference>
<keyword evidence="7 9" id="KW-0320">Glycogen biosynthesis</keyword>
<evidence type="ECO:0000256" key="6">
    <source>
        <dbReference type="ARBA" id="ARBA00022679"/>
    </source>
</evidence>
<dbReference type="GO" id="GO:0005978">
    <property type="term" value="P:glycogen biosynthetic process"/>
    <property type="evidence" value="ECO:0007669"/>
    <property type="project" value="UniProtKB-UniRule"/>
</dbReference>
<dbReference type="InterPro" id="IPR014756">
    <property type="entry name" value="Ig_E-set"/>
</dbReference>
<dbReference type="Pfam" id="PF02806">
    <property type="entry name" value="Alpha-amylase_C"/>
    <property type="match status" value="1"/>
</dbReference>
<keyword evidence="13" id="KW-1185">Reference proteome</keyword>
<dbReference type="UniPathway" id="UPA00164"/>
<dbReference type="InterPro" id="IPR006047">
    <property type="entry name" value="GH13_cat_dom"/>
</dbReference>
<dbReference type="InterPro" id="IPR006407">
    <property type="entry name" value="GlgB"/>
</dbReference>
<dbReference type="Proteomes" id="UP000270616">
    <property type="component" value="Unassembled WGS sequence"/>
</dbReference>
<feature type="compositionally biased region" description="Polar residues" evidence="10">
    <location>
        <begin position="536"/>
        <end position="548"/>
    </location>
</feature>
<dbReference type="FunFam" id="2.60.40.10:FF:000169">
    <property type="entry name" value="1,4-alpha-glucan branching enzyme GlgB"/>
    <property type="match status" value="1"/>
</dbReference>
<accession>A0A3N3ZUS4</accession>
<evidence type="ECO:0000256" key="2">
    <source>
        <dbReference type="ARBA" id="ARBA00004964"/>
    </source>
</evidence>
<comment type="subunit">
    <text evidence="9">Monomer.</text>
</comment>
<dbReference type="NCBIfam" id="TIGR01515">
    <property type="entry name" value="branching_enzym"/>
    <property type="match status" value="1"/>
</dbReference>
<dbReference type="CDD" id="cd11322">
    <property type="entry name" value="AmyAc_Glg_BE"/>
    <property type="match status" value="1"/>
</dbReference>
<dbReference type="InterPro" id="IPR013783">
    <property type="entry name" value="Ig-like_fold"/>
</dbReference>
<comment type="catalytic activity">
    <reaction evidence="1 9">
        <text>Transfers a segment of a (1-&gt;4)-alpha-D-glucan chain to a primary hydroxy group in a similar glucan chain.</text>
        <dbReference type="EC" id="2.4.1.18"/>
    </reaction>
</comment>
<comment type="similarity">
    <text evidence="3 9">Belongs to the glycosyl hydrolase 13 family. GlgB subfamily.</text>
</comment>
<evidence type="ECO:0000313" key="12">
    <source>
        <dbReference type="EMBL" id="ROZ62023.1"/>
    </source>
</evidence>
<dbReference type="InterPro" id="IPR013780">
    <property type="entry name" value="Glyco_hydro_b"/>
</dbReference>
<dbReference type="SUPFAM" id="SSF81296">
    <property type="entry name" value="E set domains"/>
    <property type="match status" value="2"/>
</dbReference>
<dbReference type="Pfam" id="PF00128">
    <property type="entry name" value="Alpha-amylase"/>
    <property type="match status" value="1"/>
</dbReference>
<proteinExistence type="inferred from homology"/>
<dbReference type="InterPro" id="IPR004193">
    <property type="entry name" value="Glyco_hydro_13_N"/>
</dbReference>
<dbReference type="SUPFAM" id="SSF51445">
    <property type="entry name" value="(Trans)glycosidases"/>
    <property type="match status" value="1"/>
</dbReference>
<evidence type="ECO:0000313" key="13">
    <source>
        <dbReference type="Proteomes" id="UP000270616"/>
    </source>
</evidence>
<dbReference type="Gene3D" id="2.60.40.1180">
    <property type="entry name" value="Golgi alpha-mannosidase II"/>
    <property type="match status" value="1"/>
</dbReference>
<evidence type="ECO:0000256" key="4">
    <source>
        <dbReference type="ARBA" id="ARBA00022600"/>
    </source>
</evidence>
<evidence type="ECO:0000256" key="1">
    <source>
        <dbReference type="ARBA" id="ARBA00000826"/>
    </source>
</evidence>